<dbReference type="AlphaFoldDB" id="A0A8J8FGI3"/>
<keyword evidence="4" id="KW-0997">Cell inner membrane</keyword>
<evidence type="ECO:0000256" key="6">
    <source>
        <dbReference type="ARBA" id="ARBA00022989"/>
    </source>
</evidence>
<proteinExistence type="inferred from homology"/>
<comment type="caution">
    <text evidence="10">The sequence shown here is derived from an EMBL/GenBank/DDBJ whole genome shotgun (WGS) entry which is preliminary data.</text>
</comment>
<evidence type="ECO:0000313" key="11">
    <source>
        <dbReference type="Proteomes" id="UP000598971"/>
    </source>
</evidence>
<feature type="transmembrane region" description="Helical" evidence="9">
    <location>
        <begin position="43"/>
        <end position="62"/>
    </location>
</feature>
<feature type="transmembrane region" description="Helical" evidence="9">
    <location>
        <begin position="69"/>
        <end position="90"/>
    </location>
</feature>
<dbReference type="RefSeq" id="WP_171609582.1">
    <property type="nucleotide sequence ID" value="NZ_WHPF01000017.1"/>
</dbReference>
<name>A0A8J8FGI3_9BACT</name>
<dbReference type="Proteomes" id="UP000598971">
    <property type="component" value="Unassembled WGS sequence"/>
</dbReference>
<dbReference type="EMBL" id="WHPF01000017">
    <property type="protein sequence ID" value="NNV57630.1"/>
    <property type="molecule type" value="Genomic_DNA"/>
</dbReference>
<feature type="transmembrane region" description="Helical" evidence="9">
    <location>
        <begin position="309"/>
        <end position="332"/>
    </location>
</feature>
<dbReference type="InterPro" id="IPR007272">
    <property type="entry name" value="Sulf_transp_TsuA/YedE"/>
</dbReference>
<organism evidence="10 11">
    <name type="scientific">Limnovirga soli</name>
    <dbReference type="NCBI Taxonomy" id="2656915"/>
    <lineage>
        <taxon>Bacteria</taxon>
        <taxon>Pseudomonadati</taxon>
        <taxon>Bacteroidota</taxon>
        <taxon>Chitinophagia</taxon>
        <taxon>Chitinophagales</taxon>
        <taxon>Chitinophagaceae</taxon>
        <taxon>Limnovirga</taxon>
    </lineage>
</organism>
<dbReference type="GO" id="GO:0005886">
    <property type="term" value="C:plasma membrane"/>
    <property type="evidence" value="ECO:0007669"/>
    <property type="project" value="UniProtKB-SubCell"/>
</dbReference>
<dbReference type="PANTHER" id="PTHR30574">
    <property type="entry name" value="INNER MEMBRANE PROTEIN YEDE"/>
    <property type="match status" value="1"/>
</dbReference>
<feature type="transmembrane region" description="Helical" evidence="9">
    <location>
        <begin position="149"/>
        <end position="168"/>
    </location>
</feature>
<gene>
    <name evidence="10" type="ORF">GD597_19325</name>
</gene>
<keyword evidence="5 9" id="KW-0812">Transmembrane</keyword>
<feature type="transmembrane region" description="Helical" evidence="9">
    <location>
        <begin position="180"/>
        <end position="198"/>
    </location>
</feature>
<evidence type="ECO:0000256" key="1">
    <source>
        <dbReference type="ARBA" id="ARBA00004429"/>
    </source>
</evidence>
<keyword evidence="3" id="KW-1003">Cell membrane</keyword>
<accession>A0A8J8FGI3</accession>
<evidence type="ECO:0000256" key="7">
    <source>
        <dbReference type="ARBA" id="ARBA00023136"/>
    </source>
</evidence>
<evidence type="ECO:0000256" key="4">
    <source>
        <dbReference type="ARBA" id="ARBA00022519"/>
    </source>
</evidence>
<evidence type="ECO:0000256" key="8">
    <source>
        <dbReference type="ARBA" id="ARBA00035655"/>
    </source>
</evidence>
<protein>
    <submittedName>
        <fullName evidence="10">YeeE/YedE family protein</fullName>
    </submittedName>
</protein>
<evidence type="ECO:0000313" key="10">
    <source>
        <dbReference type="EMBL" id="NNV57630.1"/>
    </source>
</evidence>
<reference evidence="10" key="1">
    <citation type="submission" date="2019-10" db="EMBL/GenBank/DDBJ databases">
        <title>Draft genome sequence of Panacibacter sp. KCS-6.</title>
        <authorList>
            <person name="Yim K.J."/>
        </authorList>
    </citation>
    <scope>NUCLEOTIDE SEQUENCE</scope>
    <source>
        <strain evidence="10">KCS-6</strain>
    </source>
</reference>
<keyword evidence="7 9" id="KW-0472">Membrane</keyword>
<comment type="subcellular location">
    <subcellularLocation>
        <location evidence="1">Cell inner membrane</location>
        <topology evidence="1">Multi-pass membrane protein</topology>
    </subcellularLocation>
</comment>
<dbReference type="Pfam" id="PF04143">
    <property type="entry name" value="Sulf_transp"/>
    <property type="match status" value="1"/>
</dbReference>
<keyword evidence="6 9" id="KW-1133">Transmembrane helix</keyword>
<keyword evidence="2" id="KW-0813">Transport</keyword>
<evidence type="ECO:0000256" key="9">
    <source>
        <dbReference type="SAM" id="Phobius"/>
    </source>
</evidence>
<comment type="similarity">
    <text evidence="8">Belongs to the TsuA/YedE (TC 9.B.102) family.</text>
</comment>
<feature type="transmembrane region" description="Helical" evidence="9">
    <location>
        <begin position="233"/>
        <end position="252"/>
    </location>
</feature>
<evidence type="ECO:0000256" key="3">
    <source>
        <dbReference type="ARBA" id="ARBA00022475"/>
    </source>
</evidence>
<keyword evidence="11" id="KW-1185">Reference proteome</keyword>
<feature type="transmembrane region" description="Helical" evidence="9">
    <location>
        <begin position="277"/>
        <end position="303"/>
    </location>
</feature>
<evidence type="ECO:0000256" key="2">
    <source>
        <dbReference type="ARBA" id="ARBA00022448"/>
    </source>
</evidence>
<sequence>MTIIIILLGFAFGFFLQYSKVNTFNTISKMAILEDFTVVKTIATAIGIGAILLSIEISFGLASYHIKPFIVGGIVVGGFVFGVGMSILGYCPGTMPVSLGQGSIDALAGMLGGFVASFAFTVLNPYLQNLLGPDLGKLSLIFNMDQTSALHFLFVFLIGTLFIAISFWLNKVEKKKDFKWFYSALGISVVASIIFAVSDRGLGASTFYPYIADIITGTTDNDYFIKHVEKSGSYEMIFLMGAFLSGLIFSLIKKEFKLKIVHENWARFKGNSNIKRLIWAFIGGFILLFGARLASGCTSGHIISGGMQLAVSSLVFAVFVFAGFLLTGKLFYKK</sequence>
<evidence type="ECO:0000256" key="5">
    <source>
        <dbReference type="ARBA" id="ARBA00022692"/>
    </source>
</evidence>
<dbReference type="PANTHER" id="PTHR30574:SF1">
    <property type="entry name" value="SULPHUR TRANSPORT DOMAIN-CONTAINING PROTEIN"/>
    <property type="match status" value="1"/>
</dbReference>